<gene>
    <name evidence="4" type="ORF">ICL16_23395</name>
</gene>
<dbReference type="PANTHER" id="PTHR33495">
    <property type="entry name" value="ANTI-SIGMA FACTOR ANTAGONIST TM_1081-RELATED-RELATED"/>
    <property type="match status" value="1"/>
</dbReference>
<dbReference type="RefSeq" id="WP_190832536.1">
    <property type="nucleotide sequence ID" value="NZ_CAWPPI010000072.1"/>
</dbReference>
<proteinExistence type="inferred from homology"/>
<dbReference type="GO" id="GO:0043856">
    <property type="term" value="F:anti-sigma factor antagonist activity"/>
    <property type="evidence" value="ECO:0007669"/>
    <property type="project" value="InterPro"/>
</dbReference>
<reference evidence="4" key="1">
    <citation type="submission" date="2020-09" db="EMBL/GenBank/DDBJ databases">
        <title>Iningainema tapete sp. nov. (Scytonemataceae, Cyanobacteria) from greenhouses in central Florida (USA) produces two types of nodularin with biosynthetic potential for microcystin-LR and anabaenopeptins.</title>
        <authorList>
            <person name="Berthold D.E."/>
            <person name="Lefler F.W."/>
            <person name="Huang I.-S."/>
            <person name="Abdulla H."/>
            <person name="Zimba P.V."/>
            <person name="Laughinghouse H.D. IV."/>
        </authorList>
    </citation>
    <scope>NUCLEOTIDE SEQUENCE</scope>
    <source>
        <strain evidence="4">BLCCT55</strain>
    </source>
</reference>
<dbReference type="EMBL" id="JACXAE010000072">
    <property type="protein sequence ID" value="MBD2774929.1"/>
    <property type="molecule type" value="Genomic_DNA"/>
</dbReference>
<dbReference type="InterPro" id="IPR036513">
    <property type="entry name" value="STAS_dom_sf"/>
</dbReference>
<dbReference type="PROSITE" id="PS50801">
    <property type="entry name" value="STAS"/>
    <property type="match status" value="1"/>
</dbReference>
<dbReference type="Gene3D" id="3.30.750.24">
    <property type="entry name" value="STAS domain"/>
    <property type="match status" value="1"/>
</dbReference>
<dbReference type="Pfam" id="PF01740">
    <property type="entry name" value="STAS"/>
    <property type="match status" value="1"/>
</dbReference>
<dbReference type="PANTHER" id="PTHR33495:SF2">
    <property type="entry name" value="ANTI-SIGMA FACTOR ANTAGONIST TM_1081-RELATED"/>
    <property type="match status" value="1"/>
</dbReference>
<dbReference type="InterPro" id="IPR003658">
    <property type="entry name" value="Anti-sigma_ant"/>
</dbReference>
<evidence type="ECO:0000259" key="3">
    <source>
        <dbReference type="PROSITE" id="PS50801"/>
    </source>
</evidence>
<evidence type="ECO:0000256" key="1">
    <source>
        <dbReference type="ARBA" id="ARBA00009013"/>
    </source>
</evidence>
<dbReference type="Proteomes" id="UP000629098">
    <property type="component" value="Unassembled WGS sequence"/>
</dbReference>
<comment type="similarity">
    <text evidence="1 2">Belongs to the anti-sigma-factor antagonist family.</text>
</comment>
<dbReference type="AlphaFoldDB" id="A0A8J7C6Y0"/>
<comment type="caution">
    <text evidence="4">The sequence shown here is derived from an EMBL/GenBank/DDBJ whole genome shotgun (WGS) entry which is preliminary data.</text>
</comment>
<evidence type="ECO:0000313" key="5">
    <source>
        <dbReference type="Proteomes" id="UP000629098"/>
    </source>
</evidence>
<dbReference type="InterPro" id="IPR002645">
    <property type="entry name" value="STAS_dom"/>
</dbReference>
<protein>
    <recommendedName>
        <fullName evidence="2">Anti-sigma factor antagonist</fullName>
    </recommendedName>
</protein>
<evidence type="ECO:0000256" key="2">
    <source>
        <dbReference type="RuleBase" id="RU003749"/>
    </source>
</evidence>
<dbReference type="SUPFAM" id="SSF52091">
    <property type="entry name" value="SpoIIaa-like"/>
    <property type="match status" value="1"/>
</dbReference>
<dbReference type="NCBIfam" id="TIGR00377">
    <property type="entry name" value="ant_ant_sig"/>
    <property type="match status" value="1"/>
</dbReference>
<accession>A0A8J7C6Y0</accession>
<evidence type="ECO:0000313" key="4">
    <source>
        <dbReference type="EMBL" id="MBD2774929.1"/>
    </source>
</evidence>
<feature type="domain" description="STAS" evidence="3">
    <location>
        <begin position="1"/>
        <end position="93"/>
    </location>
</feature>
<keyword evidence="5" id="KW-1185">Reference proteome</keyword>
<dbReference type="CDD" id="cd07043">
    <property type="entry name" value="STAS_anti-anti-sigma_factors"/>
    <property type="match status" value="1"/>
</dbReference>
<name>A0A8J7C6Y0_9CYAN</name>
<organism evidence="4 5">
    <name type="scientific">Iningainema tapete BLCC-T55</name>
    <dbReference type="NCBI Taxonomy" id="2748662"/>
    <lineage>
        <taxon>Bacteria</taxon>
        <taxon>Bacillati</taxon>
        <taxon>Cyanobacteriota</taxon>
        <taxon>Cyanophyceae</taxon>
        <taxon>Nostocales</taxon>
        <taxon>Scytonemataceae</taxon>
        <taxon>Iningainema tapete</taxon>
    </lineage>
</organism>
<sequence>MQVALNYPQVTVVSPCGTINAANALEFERDLTKALTEDETSILLVDLNQVESLDSAGLMALVSALKLAQNLSKGFSLCSVSPSLKIIFELTQLDRVFEIHESKAAFEASCLNLNQRLVLA</sequence>